<accession>A0A7J8R588</accession>
<comment type="function">
    <text evidence="1">Causes loosening and extension of plant cell walls by disrupting non-covalent bonding between cellulose microfibrils and matrix glucans. No enzymatic activity has been found.</text>
</comment>
<dbReference type="PROSITE" id="PS50843">
    <property type="entry name" value="EXPANSIN_CBD"/>
    <property type="match status" value="1"/>
</dbReference>
<keyword evidence="1" id="KW-0134">Cell wall</keyword>
<dbReference type="InterPro" id="IPR044730">
    <property type="entry name" value="RNase_H-like_dom_plant"/>
</dbReference>
<comment type="similarity">
    <text evidence="1">Belongs to the expansin family. Expansin A subfamily.</text>
</comment>
<dbReference type="PRINTS" id="PR01226">
    <property type="entry name" value="EXPANSIN"/>
</dbReference>
<evidence type="ECO:0000313" key="4">
    <source>
        <dbReference type="Proteomes" id="UP000593561"/>
    </source>
</evidence>
<dbReference type="EMBL" id="JABFAC010000003">
    <property type="protein sequence ID" value="MBA0609009.1"/>
    <property type="molecule type" value="Genomic_DNA"/>
</dbReference>
<keyword evidence="1" id="KW-0964">Secreted</keyword>
<dbReference type="InterPro" id="IPR002963">
    <property type="entry name" value="Expansin"/>
</dbReference>
<comment type="subcellular location">
    <subcellularLocation>
        <location evidence="1">Secreted</location>
        <location evidence="1">Cell wall</location>
    </subcellularLocation>
    <subcellularLocation>
        <location evidence="1">Membrane</location>
        <topology evidence="1">Peripheral membrane protein</topology>
    </subcellularLocation>
</comment>
<dbReference type="GO" id="GO:0003676">
    <property type="term" value="F:nucleic acid binding"/>
    <property type="evidence" value="ECO:0007669"/>
    <property type="project" value="InterPro"/>
</dbReference>
<comment type="caution">
    <text evidence="3">The sequence shown here is derived from an EMBL/GenBank/DDBJ whole genome shotgun (WGS) entry which is preliminary data.</text>
</comment>
<dbReference type="InterPro" id="IPR002156">
    <property type="entry name" value="RNaseH_domain"/>
</dbReference>
<evidence type="ECO:0000259" key="2">
    <source>
        <dbReference type="PROSITE" id="PS50843"/>
    </source>
</evidence>
<name>A0A7J8R588_GOSDV</name>
<protein>
    <recommendedName>
        <fullName evidence="1">Expansin</fullName>
    </recommendedName>
</protein>
<dbReference type="PANTHER" id="PTHR31867">
    <property type="entry name" value="EXPANSIN-A15"/>
    <property type="match status" value="1"/>
</dbReference>
<sequence length="279" mass="31507">MRMTINGHSYFNLVLFTNVGGAGNVHSASIKGSKTGWLPISRSCGQNWQSNAYLNGQSLSFRAFVRKLRAWCVSLFRGLREGVKKWLWLAGKTFANLRNMAILTCKNCLASNSGEFALVNRDGRNVMCWRDPWVPNTRPLVNLIPGHSNLGLDCLKNSRDFLEAEESYVEDPMEVSKSTKGNFQEWIVSNLQNKHDLGFEEGFNEIISRSKFVLQFKWKLGLLNTDGSVRLENDSASAGQIVLDHVGNWIFGFNRFLESYSVFDAKLWGILDGLDILID</sequence>
<dbReference type="InterPro" id="IPR036749">
    <property type="entry name" value="Expansin_CBD_sf"/>
</dbReference>
<dbReference type="Pfam" id="PF01357">
    <property type="entry name" value="Expansin_C"/>
    <property type="match status" value="1"/>
</dbReference>
<proteinExistence type="inferred from homology"/>
<dbReference type="GO" id="GO:0009664">
    <property type="term" value="P:plant-type cell wall organization"/>
    <property type="evidence" value="ECO:0007669"/>
    <property type="project" value="InterPro"/>
</dbReference>
<dbReference type="GO" id="GO:0004523">
    <property type="term" value="F:RNA-DNA hybrid ribonuclease activity"/>
    <property type="evidence" value="ECO:0007669"/>
    <property type="project" value="InterPro"/>
</dbReference>
<dbReference type="Proteomes" id="UP000593561">
    <property type="component" value="Unassembled WGS sequence"/>
</dbReference>
<gene>
    <name evidence="3" type="ORF">Godav_021148</name>
</gene>
<dbReference type="SUPFAM" id="SSF49590">
    <property type="entry name" value="PHL pollen allergen"/>
    <property type="match status" value="1"/>
</dbReference>
<feature type="domain" description="Expansin-like CBD" evidence="2">
    <location>
        <begin position="10"/>
        <end position="96"/>
    </location>
</feature>
<dbReference type="AlphaFoldDB" id="A0A7J8R588"/>
<dbReference type="CDD" id="cd06222">
    <property type="entry name" value="RNase_H_like"/>
    <property type="match status" value="1"/>
</dbReference>
<dbReference type="InterPro" id="IPR007117">
    <property type="entry name" value="Expansin_CBD"/>
</dbReference>
<evidence type="ECO:0000256" key="1">
    <source>
        <dbReference type="RuleBase" id="RU365023"/>
    </source>
</evidence>
<keyword evidence="1" id="KW-0961">Cell wall biogenesis/degradation</keyword>
<reference evidence="3 4" key="1">
    <citation type="journal article" date="2019" name="Genome Biol. Evol.">
        <title>Insights into the evolution of the New World diploid cottons (Gossypium, subgenus Houzingenia) based on genome sequencing.</title>
        <authorList>
            <person name="Grover C.E."/>
            <person name="Arick M.A. 2nd"/>
            <person name="Thrash A."/>
            <person name="Conover J.L."/>
            <person name="Sanders W.S."/>
            <person name="Peterson D.G."/>
            <person name="Frelichowski J.E."/>
            <person name="Scheffler J.A."/>
            <person name="Scheffler B.E."/>
            <person name="Wendel J.F."/>
        </authorList>
    </citation>
    <scope>NUCLEOTIDE SEQUENCE [LARGE SCALE GENOMIC DNA]</scope>
    <source>
        <strain evidence="3">27</strain>
        <tissue evidence="3">Leaf</tissue>
    </source>
</reference>
<organism evidence="3 4">
    <name type="scientific">Gossypium davidsonii</name>
    <name type="common">Davidson's cotton</name>
    <name type="synonym">Gossypium klotzschianum subsp. davidsonii</name>
    <dbReference type="NCBI Taxonomy" id="34287"/>
    <lineage>
        <taxon>Eukaryota</taxon>
        <taxon>Viridiplantae</taxon>
        <taxon>Streptophyta</taxon>
        <taxon>Embryophyta</taxon>
        <taxon>Tracheophyta</taxon>
        <taxon>Spermatophyta</taxon>
        <taxon>Magnoliopsida</taxon>
        <taxon>eudicotyledons</taxon>
        <taxon>Gunneridae</taxon>
        <taxon>Pentapetalae</taxon>
        <taxon>rosids</taxon>
        <taxon>malvids</taxon>
        <taxon>Malvales</taxon>
        <taxon>Malvaceae</taxon>
        <taxon>Malvoideae</taxon>
        <taxon>Gossypium</taxon>
    </lineage>
</organism>
<keyword evidence="4" id="KW-1185">Reference proteome</keyword>
<dbReference type="Gene3D" id="2.60.40.760">
    <property type="entry name" value="Expansin, cellulose-binding-like domain"/>
    <property type="match status" value="1"/>
</dbReference>
<dbReference type="Pfam" id="PF13456">
    <property type="entry name" value="RVT_3"/>
    <property type="match status" value="1"/>
</dbReference>
<evidence type="ECO:0000313" key="3">
    <source>
        <dbReference type="EMBL" id="MBA0609009.1"/>
    </source>
</evidence>
<dbReference type="GO" id="GO:0016020">
    <property type="term" value="C:membrane"/>
    <property type="evidence" value="ECO:0007669"/>
    <property type="project" value="UniProtKB-SubCell"/>
</dbReference>